<reference evidence="2 3" key="1">
    <citation type="journal article" date="2019" name="Sci. Rep.">
        <title>Extended insight into the Mycobacterium chelonae-abscessus complex through whole genome sequencing of Mycobacterium salmoniphilum outbreak and Mycobacterium salmoniphilum-like strains.</title>
        <authorList>
            <person name="Behra P.R.K."/>
            <person name="Das S."/>
            <person name="Pettersson B.M.F."/>
            <person name="Shirreff L."/>
            <person name="DuCote T."/>
            <person name="Jacobsson K.G."/>
            <person name="Ennis D.G."/>
            <person name="Kirsebom L.A."/>
        </authorList>
    </citation>
    <scope>NUCLEOTIDE SEQUENCE [LARGE SCALE GENOMIC DNA]</scope>
    <source>
        <strain evidence="2 3">DE 4585</strain>
    </source>
</reference>
<evidence type="ECO:0000313" key="2">
    <source>
        <dbReference type="EMBL" id="TDZ82975.1"/>
    </source>
</evidence>
<protein>
    <submittedName>
        <fullName evidence="2">Putative HTH-type transcriptional regulator</fullName>
    </submittedName>
</protein>
<proteinExistence type="predicted"/>
<organism evidence="2 3">
    <name type="scientific">Mycobacteroides salmoniphilum</name>
    <dbReference type="NCBI Taxonomy" id="404941"/>
    <lineage>
        <taxon>Bacteria</taxon>
        <taxon>Bacillati</taxon>
        <taxon>Actinomycetota</taxon>
        <taxon>Actinomycetes</taxon>
        <taxon>Mycobacteriales</taxon>
        <taxon>Mycobacteriaceae</taxon>
        <taxon>Mycobacteroides</taxon>
    </lineage>
</organism>
<dbReference type="PANTHER" id="PTHR33164">
    <property type="entry name" value="TRANSCRIPTIONAL REGULATOR, MARR FAMILY"/>
    <property type="match status" value="1"/>
</dbReference>
<dbReference type="Gene3D" id="1.10.10.10">
    <property type="entry name" value="Winged helix-like DNA-binding domain superfamily/Winged helix DNA-binding domain"/>
    <property type="match status" value="1"/>
</dbReference>
<dbReference type="AlphaFoldDB" id="A0A4R8S1J3"/>
<dbReference type="GO" id="GO:0003700">
    <property type="term" value="F:DNA-binding transcription factor activity"/>
    <property type="evidence" value="ECO:0007669"/>
    <property type="project" value="InterPro"/>
</dbReference>
<sequence length="146" mass="16427">MTDPEAMSAWRAVILGHARVIRSMAVNMRTQHGLTLKEFEAMLFIDLNGDKPTLQNDLAQGLTLSTGGITRMIDRLESAGLVARNAHRTDRRSNTITLTAAGREKFDRMNASHEQDIQTYFGAHCTTDELRTLTRAMEKIRNQPDQ</sequence>
<gene>
    <name evidence="2" type="ORF">DE4585_01768</name>
</gene>
<name>A0A4R8S1J3_9MYCO</name>
<dbReference type="InterPro" id="IPR039422">
    <property type="entry name" value="MarR/SlyA-like"/>
</dbReference>
<accession>A0A4R8S1J3</accession>
<comment type="caution">
    <text evidence="2">The sequence shown here is derived from an EMBL/GenBank/DDBJ whole genome shotgun (WGS) entry which is preliminary data.</text>
</comment>
<dbReference type="InterPro" id="IPR036390">
    <property type="entry name" value="WH_DNA-bd_sf"/>
</dbReference>
<dbReference type="InterPro" id="IPR036388">
    <property type="entry name" value="WH-like_DNA-bd_sf"/>
</dbReference>
<dbReference type="RefSeq" id="WP_134070755.1">
    <property type="nucleotide sequence ID" value="NZ_PECH01000006.1"/>
</dbReference>
<dbReference type="EMBL" id="PECH01000006">
    <property type="protein sequence ID" value="TDZ82975.1"/>
    <property type="molecule type" value="Genomic_DNA"/>
</dbReference>
<evidence type="ECO:0000259" key="1">
    <source>
        <dbReference type="PROSITE" id="PS50995"/>
    </source>
</evidence>
<dbReference type="PROSITE" id="PS50995">
    <property type="entry name" value="HTH_MARR_2"/>
    <property type="match status" value="1"/>
</dbReference>
<evidence type="ECO:0000313" key="3">
    <source>
        <dbReference type="Proteomes" id="UP000295117"/>
    </source>
</evidence>
<feature type="domain" description="HTH marR-type" evidence="1">
    <location>
        <begin position="1"/>
        <end position="142"/>
    </location>
</feature>
<dbReference type="GO" id="GO:0006950">
    <property type="term" value="P:response to stress"/>
    <property type="evidence" value="ECO:0007669"/>
    <property type="project" value="TreeGrafter"/>
</dbReference>
<dbReference type="SUPFAM" id="SSF46785">
    <property type="entry name" value="Winged helix' DNA-binding domain"/>
    <property type="match status" value="1"/>
</dbReference>
<dbReference type="Proteomes" id="UP000295117">
    <property type="component" value="Unassembled WGS sequence"/>
</dbReference>
<dbReference type="Pfam" id="PF12802">
    <property type="entry name" value="MarR_2"/>
    <property type="match status" value="1"/>
</dbReference>
<dbReference type="SMART" id="SM00347">
    <property type="entry name" value="HTH_MARR"/>
    <property type="match status" value="1"/>
</dbReference>
<dbReference type="PANTHER" id="PTHR33164:SF43">
    <property type="entry name" value="HTH-TYPE TRANSCRIPTIONAL REPRESSOR YETL"/>
    <property type="match status" value="1"/>
</dbReference>
<dbReference type="PRINTS" id="PR00598">
    <property type="entry name" value="HTHMARR"/>
</dbReference>
<dbReference type="InterPro" id="IPR000835">
    <property type="entry name" value="HTH_MarR-typ"/>
</dbReference>